<evidence type="ECO:0000313" key="3">
    <source>
        <dbReference type="Proteomes" id="UP000886520"/>
    </source>
</evidence>
<organism evidence="2 3">
    <name type="scientific">Adiantum capillus-veneris</name>
    <name type="common">Maidenhair fern</name>
    <dbReference type="NCBI Taxonomy" id="13818"/>
    <lineage>
        <taxon>Eukaryota</taxon>
        <taxon>Viridiplantae</taxon>
        <taxon>Streptophyta</taxon>
        <taxon>Embryophyta</taxon>
        <taxon>Tracheophyta</taxon>
        <taxon>Polypodiopsida</taxon>
        <taxon>Polypodiidae</taxon>
        <taxon>Polypodiales</taxon>
        <taxon>Pteridineae</taxon>
        <taxon>Pteridaceae</taxon>
        <taxon>Vittarioideae</taxon>
        <taxon>Adiantum</taxon>
    </lineage>
</organism>
<sequence length="399" mass="44709">MMRCFVPSANKDFDDDEANRCFVPSPNKDPDDHEAEQSNVENKREAQGDERAVKGTTKKSSAGPFKIPPSGLTTLTFGIQNPFITVIDDSVCIINKMEDKVCDGRSMDDSALKEAMSQMVGAAKLTSRSFKTPSSEIGRRPQHNALAQAFWLVTQPHEEPTYASIEEYQEAMSAKDMVVATSASVDNQCDLKITQKKVVDLIGNESNEWLDVRQEGDDGEAAERTRIRYDLNFVVYDRNILGPDKKVTTLIVDGTTVNLTLSKMFQVSNYACKYFLKNMEKGRFSPLYMELWGESNWRYGILYPSGVVLLEDGEISATSYSMGSWKICSEKKKRCLIFVKKVGAYSGCPIVFSKQDENHCWRYDSPMEGGRCERTGSLENAIVEWAHDSGQCLDICTAL</sequence>
<dbReference type="AlphaFoldDB" id="A0A9D4V672"/>
<name>A0A9D4V672_ADICA</name>
<dbReference type="OrthoDB" id="10679243at2759"/>
<gene>
    <name evidence="2" type="ORF">GOP47_0005141</name>
</gene>
<proteinExistence type="predicted"/>
<feature type="compositionally biased region" description="Basic and acidic residues" evidence="1">
    <location>
        <begin position="41"/>
        <end position="53"/>
    </location>
</feature>
<reference evidence="2 3" key="1">
    <citation type="submission" date="2021-01" db="EMBL/GenBank/DDBJ databases">
        <title>Adiantum capillus-veneris genome.</title>
        <authorList>
            <person name="Fang Y."/>
            <person name="Liao Q."/>
        </authorList>
    </citation>
    <scope>NUCLEOTIDE SEQUENCE [LARGE SCALE GENOMIC DNA]</scope>
    <source>
        <strain evidence="2">H3</strain>
        <tissue evidence="2">Leaf</tissue>
    </source>
</reference>
<keyword evidence="3" id="KW-1185">Reference proteome</keyword>
<evidence type="ECO:0000256" key="1">
    <source>
        <dbReference type="SAM" id="MobiDB-lite"/>
    </source>
</evidence>
<accession>A0A9D4V672</accession>
<feature type="region of interest" description="Disordered" evidence="1">
    <location>
        <begin position="1"/>
        <end position="66"/>
    </location>
</feature>
<dbReference type="EMBL" id="JABFUD020000005">
    <property type="protein sequence ID" value="KAI5079662.1"/>
    <property type="molecule type" value="Genomic_DNA"/>
</dbReference>
<evidence type="ECO:0000313" key="2">
    <source>
        <dbReference type="EMBL" id="KAI5079662.1"/>
    </source>
</evidence>
<comment type="caution">
    <text evidence="2">The sequence shown here is derived from an EMBL/GenBank/DDBJ whole genome shotgun (WGS) entry which is preliminary data.</text>
</comment>
<protein>
    <submittedName>
        <fullName evidence="2">Uncharacterized protein</fullName>
    </submittedName>
</protein>
<dbReference type="Proteomes" id="UP000886520">
    <property type="component" value="Chromosome 5"/>
</dbReference>